<sequence length="102" mass="11825">MALPELGAELQLPEPGLRRRKIRPVRLSRVLVVHRFGCGGNARLFVEHARDVQRRREREEELPEALEETEAERMVREVDAQVAEASKAFDADRLEEELLRRA</sequence>
<protein>
    <submittedName>
        <fullName evidence="1">Uncharacterized protein</fullName>
    </submittedName>
</protein>
<gene>
    <name evidence="1" type="ORF">GBAR_LOCUS17249</name>
</gene>
<evidence type="ECO:0000313" key="2">
    <source>
        <dbReference type="Proteomes" id="UP001174909"/>
    </source>
</evidence>
<accession>A0AA35WXQ2</accession>
<keyword evidence="2" id="KW-1185">Reference proteome</keyword>
<organism evidence="1 2">
    <name type="scientific">Geodia barretti</name>
    <name type="common">Barrett's horny sponge</name>
    <dbReference type="NCBI Taxonomy" id="519541"/>
    <lineage>
        <taxon>Eukaryota</taxon>
        <taxon>Metazoa</taxon>
        <taxon>Porifera</taxon>
        <taxon>Demospongiae</taxon>
        <taxon>Heteroscleromorpha</taxon>
        <taxon>Tetractinellida</taxon>
        <taxon>Astrophorina</taxon>
        <taxon>Geodiidae</taxon>
        <taxon>Geodia</taxon>
    </lineage>
</organism>
<comment type="caution">
    <text evidence="1">The sequence shown here is derived from an EMBL/GenBank/DDBJ whole genome shotgun (WGS) entry which is preliminary data.</text>
</comment>
<dbReference type="Proteomes" id="UP001174909">
    <property type="component" value="Unassembled WGS sequence"/>
</dbReference>
<dbReference type="AlphaFoldDB" id="A0AA35WXQ2"/>
<name>A0AA35WXQ2_GEOBA</name>
<reference evidence="1" key="1">
    <citation type="submission" date="2023-03" db="EMBL/GenBank/DDBJ databases">
        <authorList>
            <person name="Steffen K."/>
            <person name="Cardenas P."/>
        </authorList>
    </citation>
    <scope>NUCLEOTIDE SEQUENCE</scope>
</reference>
<proteinExistence type="predicted"/>
<evidence type="ECO:0000313" key="1">
    <source>
        <dbReference type="EMBL" id="CAI8030402.1"/>
    </source>
</evidence>
<dbReference type="EMBL" id="CASHTH010002478">
    <property type="protein sequence ID" value="CAI8030402.1"/>
    <property type="molecule type" value="Genomic_DNA"/>
</dbReference>